<keyword evidence="1" id="KW-1133">Transmembrane helix</keyword>
<accession>A0A1H8PWC7</accession>
<sequence length="168" mass="18943">MARERVAPWYRQFWFWFVFAPPMAAIVIGLSLLATAVMYGDSLVTDNYETVGRAIHKTYQLEHEAVARGVDGNMVLDREGGQVTVRLDGLEDLPETLRLYLSHPTHADRDVALDLQRDSSGLYRGEARRSLDGRHYMRLQPADGSWMLAKEIAADERELALTPTPRGG</sequence>
<dbReference type="InterPro" id="IPR008620">
    <property type="entry name" value="FixH"/>
</dbReference>
<dbReference type="STRING" id="406100.SAMN04488052_101192"/>
<dbReference type="OrthoDB" id="5295180at2"/>
<dbReference type="RefSeq" id="WP_091639136.1">
    <property type="nucleotide sequence ID" value="NZ_FOEG01000001.1"/>
</dbReference>
<feature type="transmembrane region" description="Helical" evidence="1">
    <location>
        <begin position="13"/>
        <end position="39"/>
    </location>
</feature>
<evidence type="ECO:0000256" key="1">
    <source>
        <dbReference type="SAM" id="Phobius"/>
    </source>
</evidence>
<evidence type="ECO:0000313" key="3">
    <source>
        <dbReference type="Proteomes" id="UP000199657"/>
    </source>
</evidence>
<organism evidence="2 3">
    <name type="scientific">Aquisalimonas asiatica</name>
    <dbReference type="NCBI Taxonomy" id="406100"/>
    <lineage>
        <taxon>Bacteria</taxon>
        <taxon>Pseudomonadati</taxon>
        <taxon>Pseudomonadota</taxon>
        <taxon>Gammaproteobacteria</taxon>
        <taxon>Chromatiales</taxon>
        <taxon>Ectothiorhodospiraceae</taxon>
        <taxon>Aquisalimonas</taxon>
    </lineage>
</organism>
<dbReference type="Proteomes" id="UP000199657">
    <property type="component" value="Unassembled WGS sequence"/>
</dbReference>
<gene>
    <name evidence="2" type="ORF">SAMN04488052_101192</name>
</gene>
<keyword evidence="1" id="KW-0472">Membrane</keyword>
<proteinExistence type="predicted"/>
<dbReference type="Pfam" id="PF05751">
    <property type="entry name" value="FixH"/>
    <property type="match status" value="1"/>
</dbReference>
<protein>
    <recommendedName>
        <fullName evidence="4">Nitrogen fixation protein FixH</fullName>
    </recommendedName>
</protein>
<dbReference type="EMBL" id="FOEG01000001">
    <property type="protein sequence ID" value="SEO46106.1"/>
    <property type="molecule type" value="Genomic_DNA"/>
</dbReference>
<keyword evidence="1" id="KW-0812">Transmembrane</keyword>
<dbReference type="AlphaFoldDB" id="A0A1H8PWC7"/>
<reference evidence="2 3" key="1">
    <citation type="submission" date="2016-10" db="EMBL/GenBank/DDBJ databases">
        <authorList>
            <person name="de Groot N.N."/>
        </authorList>
    </citation>
    <scope>NUCLEOTIDE SEQUENCE [LARGE SCALE GENOMIC DNA]</scope>
    <source>
        <strain evidence="2 3">CGMCC 1.6291</strain>
    </source>
</reference>
<keyword evidence="3" id="KW-1185">Reference proteome</keyword>
<evidence type="ECO:0008006" key="4">
    <source>
        <dbReference type="Google" id="ProtNLM"/>
    </source>
</evidence>
<evidence type="ECO:0000313" key="2">
    <source>
        <dbReference type="EMBL" id="SEO46106.1"/>
    </source>
</evidence>
<name>A0A1H8PWC7_9GAMM</name>